<organism evidence="1">
    <name type="scientific">marine sediment metagenome</name>
    <dbReference type="NCBI Taxonomy" id="412755"/>
    <lineage>
        <taxon>unclassified sequences</taxon>
        <taxon>metagenomes</taxon>
        <taxon>ecological metagenomes</taxon>
    </lineage>
</organism>
<evidence type="ECO:0000313" key="1">
    <source>
        <dbReference type="EMBL" id="GAI63376.1"/>
    </source>
</evidence>
<dbReference type="EMBL" id="BARV01043460">
    <property type="protein sequence ID" value="GAI63376.1"/>
    <property type="molecule type" value="Genomic_DNA"/>
</dbReference>
<comment type="caution">
    <text evidence="1">The sequence shown here is derived from an EMBL/GenBank/DDBJ whole genome shotgun (WGS) entry which is preliminary data.</text>
</comment>
<reference evidence="1" key="1">
    <citation type="journal article" date="2014" name="Front. Microbiol.">
        <title>High frequency of phylogenetically diverse reductive dehalogenase-homologous genes in deep subseafloor sedimentary metagenomes.</title>
        <authorList>
            <person name="Kawai M."/>
            <person name="Futagami T."/>
            <person name="Toyoda A."/>
            <person name="Takaki Y."/>
            <person name="Nishi S."/>
            <person name="Hori S."/>
            <person name="Arai W."/>
            <person name="Tsubouchi T."/>
            <person name="Morono Y."/>
            <person name="Uchiyama I."/>
            <person name="Ito T."/>
            <person name="Fujiyama A."/>
            <person name="Inagaki F."/>
            <person name="Takami H."/>
        </authorList>
    </citation>
    <scope>NUCLEOTIDE SEQUENCE</scope>
    <source>
        <strain evidence="1">Expedition CK06-06</strain>
    </source>
</reference>
<accession>X1R8L4</accession>
<gene>
    <name evidence="1" type="ORF">S06H3_64863</name>
</gene>
<sequence>TLYLSRLKSLGIIDENILSIFKDQGRSDRVKILCARCRRETTLTTKE</sequence>
<name>X1R8L4_9ZZZZ</name>
<feature type="non-terminal residue" evidence="1">
    <location>
        <position position="1"/>
    </location>
</feature>
<protein>
    <submittedName>
        <fullName evidence="1">Uncharacterized protein</fullName>
    </submittedName>
</protein>
<dbReference type="AlphaFoldDB" id="X1R8L4"/>
<proteinExistence type="predicted"/>